<organism evidence="1">
    <name type="scientific">Staphylococcus aureus subsp. aureus MN8</name>
    <dbReference type="NCBI Taxonomy" id="548470"/>
    <lineage>
        <taxon>Bacteria</taxon>
        <taxon>Bacillati</taxon>
        <taxon>Bacillota</taxon>
        <taxon>Bacilli</taxon>
        <taxon>Bacillales</taxon>
        <taxon>Staphylococcaceae</taxon>
        <taxon>Staphylococcus</taxon>
    </lineage>
</organism>
<dbReference type="Pfam" id="PF10711">
    <property type="entry name" value="DUF2513"/>
    <property type="match status" value="1"/>
</dbReference>
<dbReference type="HOGENOM" id="CLU_139712_0_1_9"/>
<dbReference type="AlphaFoldDB" id="A0A0E1X589"/>
<protein>
    <recommendedName>
        <fullName evidence="2">DUF2513 domain-containing protein</fullName>
    </recommendedName>
</protein>
<evidence type="ECO:0000313" key="1">
    <source>
        <dbReference type="EMBL" id="EFH94582.1"/>
    </source>
</evidence>
<proteinExistence type="predicted"/>
<dbReference type="Proteomes" id="UP000003455">
    <property type="component" value="Chromosome"/>
</dbReference>
<evidence type="ECO:0008006" key="2">
    <source>
        <dbReference type="Google" id="ProtNLM"/>
    </source>
</evidence>
<reference evidence="1" key="1">
    <citation type="submission" date="2010-05" db="EMBL/GenBank/DDBJ databases">
        <authorList>
            <person name="Muzny D."/>
            <person name="Qin X."/>
            <person name="Buhay C."/>
            <person name="Dugan-Rocha S."/>
            <person name="Ding Y."/>
            <person name="Chen G."/>
            <person name="Hawes A."/>
            <person name="Holder M."/>
            <person name="Jhangiani S."/>
            <person name="Johnson A."/>
            <person name="Khan Z."/>
            <person name="Li Z."/>
            <person name="Liu W."/>
            <person name="Liu X."/>
            <person name="Perez L."/>
            <person name="Shen H."/>
            <person name="Wang Q."/>
            <person name="Watt J."/>
            <person name="Xi L."/>
            <person name="Xin Y."/>
            <person name="Zhou J."/>
            <person name="Deng J."/>
            <person name="Jiang H."/>
            <person name="Liu Y."/>
            <person name="Qu J."/>
            <person name="Song X.-Z."/>
            <person name="Zhang L."/>
            <person name="Villasana D."/>
            <person name="Johnson A."/>
            <person name="Liu J."/>
            <person name="Liyanage D."/>
            <person name="Lorensuhewa L."/>
            <person name="Robinson T."/>
            <person name="Song A."/>
            <person name="Song B.-B."/>
            <person name="Dinh H."/>
            <person name="Thornton R."/>
            <person name="Coyle M."/>
            <person name="Francisco L."/>
            <person name="Jackson L."/>
            <person name="Javaid M."/>
            <person name="Korchina V."/>
            <person name="Kovar C."/>
            <person name="Mata R."/>
            <person name="Mathew T."/>
            <person name="Ngo R."/>
            <person name="Nguyen L."/>
            <person name="Nguyen N."/>
            <person name="Okwuonu G."/>
            <person name="Ongeri F."/>
            <person name="Pham C."/>
            <person name="Simmons D."/>
            <person name="Wilczek-Boney K."/>
            <person name="Hale W."/>
            <person name="Jakkamsetti A."/>
            <person name="Pham P."/>
            <person name="Ruth R."/>
            <person name="San Lucas F."/>
            <person name="Warren J."/>
            <person name="Zhang J."/>
            <person name="Zhao Z."/>
            <person name="Zhou C."/>
            <person name="Zhu D."/>
            <person name="Lee S."/>
            <person name="Bess C."/>
            <person name="Blankenburg K."/>
            <person name="Forbes L."/>
            <person name="Fu Q."/>
            <person name="Gubbala S."/>
            <person name="Hirani K."/>
            <person name="Jayaseelan J.C."/>
            <person name="Lara F."/>
            <person name="Munidasa M."/>
            <person name="Palculict T."/>
            <person name="Patil S."/>
            <person name="Pu L.-L."/>
            <person name="Saada N."/>
            <person name="Tang L."/>
            <person name="Weissenberger G."/>
            <person name="Zhu Y."/>
            <person name="Hemphill L."/>
            <person name="Shang Y."/>
            <person name="Youmans B."/>
            <person name="Ayvaz T."/>
            <person name="Ross M."/>
            <person name="Santibanez J."/>
            <person name="Aqrawi P."/>
            <person name="Gross S."/>
            <person name="Joshi V."/>
            <person name="Fowler G."/>
            <person name="Nazareth L."/>
            <person name="Reid J."/>
            <person name="Worley K."/>
            <person name="Petrosino J."/>
            <person name="Highlander S."/>
            <person name="Gibbs R."/>
        </authorList>
    </citation>
    <scope>NUCLEOTIDE SEQUENCE [LARGE SCALE GENOMIC DNA]</scope>
    <source>
        <strain evidence="1">MN8</strain>
    </source>
</reference>
<name>A0A0E1X589_STAAU</name>
<gene>
    <name evidence="1" type="ORF">HMPREF0769_12203</name>
</gene>
<accession>A0A0E1X589</accession>
<dbReference type="RefSeq" id="WP_000773059.1">
    <property type="nucleotide sequence ID" value="NZ_CM000952.1"/>
</dbReference>
<dbReference type="EMBL" id="ACJA02000004">
    <property type="protein sequence ID" value="EFH94582.1"/>
    <property type="molecule type" value="Genomic_DNA"/>
</dbReference>
<dbReference type="InterPro" id="IPR019650">
    <property type="entry name" value="DUF2513"/>
</dbReference>
<comment type="caution">
    <text evidence="1">The sequence shown here is derived from an EMBL/GenBank/DDBJ whole genome shotgun (WGS) entry which is preliminary data.</text>
</comment>
<sequence length="126" mass="14924">MKLNHDCVRLLLLEIESNKKIGEPLTRHNFNDNIIFDKYDFETVMYSLLKLEEAKFICCDLKFIEGRVVSWIIDDITWSGHEFLDNIRDNKTWNEVKRVVNKTSSMSLNLMGKLAFQYLSQKFNLT</sequence>
<dbReference type="SMR" id="A0A0E1X589"/>